<dbReference type="Proteomes" id="UP000540787">
    <property type="component" value="Unassembled WGS sequence"/>
</dbReference>
<dbReference type="RefSeq" id="WP_183553032.1">
    <property type="nucleotide sequence ID" value="NZ_JACHBX010000001.1"/>
</dbReference>
<feature type="region of interest" description="Disordered" evidence="1">
    <location>
        <begin position="677"/>
        <end position="698"/>
    </location>
</feature>
<evidence type="ECO:0000256" key="1">
    <source>
        <dbReference type="SAM" id="MobiDB-lite"/>
    </source>
</evidence>
<gene>
    <name evidence="2" type="ORF">HD842_001653</name>
</gene>
<dbReference type="InterPro" id="IPR012434">
    <property type="entry name" value="DUF1631"/>
</dbReference>
<dbReference type="Pfam" id="PF07793">
    <property type="entry name" value="DUF1631"/>
    <property type="match status" value="1"/>
</dbReference>
<sequence length="793" mass="83887">MATPSVQTNAARNAAAQQATLAELVAIACRQAGTELGDVVRRIVSVLLDLTAAGPDPRAVMRRVKSGNLLKSNDYAFVHLATSALETALEAEIALLAPGAPAAQAAPVALSLVPLEQIDQQMALDAVSRPFDLQYSEQLATLGVRLGLLLGRDLVRAAHNPFRPAVFLGALHAAWCEFEPDPEAHGLLAPLLRPGLMIDLGPLYEALTEALKAARKGRGDDTRFAKTDDRASRRAERARREASLSDQLRQLFDPALAVPEIPNLPQGSGGWRPSTASGFAVSPPAVSMPVSTEAGAQAGAPAGAQAAFHPGAPGHAMSTPAHGFTYGAASGSPVPGALPLIDLLGRLGTGAAIPGMPDLPQFAGNAGTQGATSAGHGGASSVPHGAFYLPRLRASLPPGALSRGDATTLDLLSRVFEGVLQDDGVAPETRELLAFLQVPVLKAALRDRSFFYEEAHPARRLLDLLSQTGWEQPADQDDPVYHAMRRSVERVRDAEQPEFEAAVAELEAGLAAREAAEQAAIAGPIANATRQEKRVAAERSAQRAVARRLAGEQLVPAVAGFLEQRWSAALALAYTIEDTRPGAIENATRTMEDLIWSVKPKATQEQRKALIAHLPALLASLNKWLDATRWQDAERLQFFAELAECHASIVRAPIELAPERQLELAVEAAQQDALRRVAQEQAQAEDEAHASQGPEADTLAGLERGMRLELAEGDRVRKVRLAWVSPLRTLYIFSGAARQEAFSLPAGRLADLLRAGAIRVVLAEGVVGRILGAAVGTAAVNDAGPPADHHAAE</sequence>
<accession>A0A7X0CDM4</accession>
<feature type="region of interest" description="Disordered" evidence="1">
    <location>
        <begin position="215"/>
        <end position="244"/>
    </location>
</feature>
<dbReference type="EMBL" id="JACHBX010000001">
    <property type="protein sequence ID" value="MBB6133542.1"/>
    <property type="molecule type" value="Genomic_DNA"/>
</dbReference>
<dbReference type="AlphaFoldDB" id="A0A7X0CDM4"/>
<organism evidence="2 3">
    <name type="scientific">Massilia aurea</name>
    <dbReference type="NCBI Taxonomy" id="373040"/>
    <lineage>
        <taxon>Bacteria</taxon>
        <taxon>Pseudomonadati</taxon>
        <taxon>Pseudomonadota</taxon>
        <taxon>Betaproteobacteria</taxon>
        <taxon>Burkholderiales</taxon>
        <taxon>Oxalobacteraceae</taxon>
        <taxon>Telluria group</taxon>
        <taxon>Massilia</taxon>
    </lineage>
</organism>
<reference evidence="2 3" key="1">
    <citation type="submission" date="2020-08" db="EMBL/GenBank/DDBJ databases">
        <title>The Agave Microbiome: Exploring the role of microbial communities in plant adaptations to desert environments.</title>
        <authorList>
            <person name="Partida-Martinez L.P."/>
        </authorList>
    </citation>
    <scope>NUCLEOTIDE SEQUENCE [LARGE SCALE GENOMIC DNA]</scope>
    <source>
        <strain evidence="2 3">AT3.2</strain>
    </source>
</reference>
<evidence type="ECO:0000313" key="3">
    <source>
        <dbReference type="Proteomes" id="UP000540787"/>
    </source>
</evidence>
<evidence type="ECO:0008006" key="4">
    <source>
        <dbReference type="Google" id="ProtNLM"/>
    </source>
</evidence>
<feature type="compositionally biased region" description="Basic and acidic residues" evidence="1">
    <location>
        <begin position="217"/>
        <end position="243"/>
    </location>
</feature>
<protein>
    <recommendedName>
        <fullName evidence="4">Thymidine phosphorylase</fullName>
    </recommendedName>
</protein>
<name>A0A7X0CDM4_9BURK</name>
<proteinExistence type="predicted"/>
<evidence type="ECO:0000313" key="2">
    <source>
        <dbReference type="EMBL" id="MBB6133542.1"/>
    </source>
</evidence>
<keyword evidence="3" id="KW-1185">Reference proteome</keyword>
<comment type="caution">
    <text evidence="2">The sequence shown here is derived from an EMBL/GenBank/DDBJ whole genome shotgun (WGS) entry which is preliminary data.</text>
</comment>